<accession>A0ABD0T0H9</accession>
<protein>
    <submittedName>
        <fullName evidence="2">Uncharacterized protein</fullName>
    </submittedName>
</protein>
<gene>
    <name evidence="2" type="ORF">ABMA28_002266</name>
</gene>
<dbReference type="AlphaFoldDB" id="A0ABD0T0H9"/>
<evidence type="ECO:0000313" key="2">
    <source>
        <dbReference type="EMBL" id="KAL0831465.1"/>
    </source>
</evidence>
<feature type="region of interest" description="Disordered" evidence="1">
    <location>
        <begin position="238"/>
        <end position="257"/>
    </location>
</feature>
<dbReference type="Proteomes" id="UP001549921">
    <property type="component" value="Unassembled WGS sequence"/>
</dbReference>
<sequence length="277" mass="30284">MSSVSYPTPTYNAHLAFLRVANTMFSLFGVGNCYTKNGYVPNQFTSQPDTLFRSCKSKVNNEYLLHLNLCPEAKAIRQSQKNTRLRILDPFTCIAQWAARAFTFVHRHTEVPTGMQDEKGLSQESNLVACMTRVAEYWAFAVYLERTISSIGVVNGYQQAVSRRLTRSVVRIRSVSVTVSNLYTMTNYVKIAIVMCACVALSTAQFGYPGFDNFFGTAYAAPSYGGLSAAARDPRANTGPVVFPPSPPSDGSQSSGVVVGASGYGFVPAQGNHQYGR</sequence>
<comment type="caution">
    <text evidence="2">The sequence shown here is derived from an EMBL/GenBank/DDBJ whole genome shotgun (WGS) entry which is preliminary data.</text>
</comment>
<organism evidence="2 3">
    <name type="scientific">Loxostege sticticalis</name>
    <name type="common">Beet webworm moth</name>
    <dbReference type="NCBI Taxonomy" id="481309"/>
    <lineage>
        <taxon>Eukaryota</taxon>
        <taxon>Metazoa</taxon>
        <taxon>Ecdysozoa</taxon>
        <taxon>Arthropoda</taxon>
        <taxon>Hexapoda</taxon>
        <taxon>Insecta</taxon>
        <taxon>Pterygota</taxon>
        <taxon>Neoptera</taxon>
        <taxon>Endopterygota</taxon>
        <taxon>Lepidoptera</taxon>
        <taxon>Glossata</taxon>
        <taxon>Ditrysia</taxon>
        <taxon>Pyraloidea</taxon>
        <taxon>Crambidae</taxon>
        <taxon>Pyraustinae</taxon>
        <taxon>Loxostege</taxon>
    </lineage>
</organism>
<evidence type="ECO:0000313" key="3">
    <source>
        <dbReference type="Proteomes" id="UP001549921"/>
    </source>
</evidence>
<reference evidence="2 3" key="1">
    <citation type="submission" date="2024-06" db="EMBL/GenBank/DDBJ databases">
        <title>A chromosome-level genome assembly of beet webworm, Loxostege sticticalis.</title>
        <authorList>
            <person name="Zhang Y."/>
        </authorList>
    </citation>
    <scope>NUCLEOTIDE SEQUENCE [LARGE SCALE GENOMIC DNA]</scope>
    <source>
        <strain evidence="2">AQ028</strain>
        <tissue evidence="2">Male pupae</tissue>
    </source>
</reference>
<dbReference type="EMBL" id="JBEDNZ010000012">
    <property type="protein sequence ID" value="KAL0831465.1"/>
    <property type="molecule type" value="Genomic_DNA"/>
</dbReference>
<name>A0ABD0T0H9_LOXSC</name>
<evidence type="ECO:0000256" key="1">
    <source>
        <dbReference type="SAM" id="MobiDB-lite"/>
    </source>
</evidence>
<proteinExistence type="predicted"/>